<dbReference type="Gene3D" id="3.30.465.10">
    <property type="match status" value="1"/>
</dbReference>
<dbReference type="EC" id="1.3.1.98" evidence="16"/>
<dbReference type="SUPFAM" id="SSF56194">
    <property type="entry name" value="Uridine diphospho-N-Acetylenolpyruvylglucosamine reductase, MurB, C-terminal domain"/>
    <property type="match status" value="1"/>
</dbReference>
<evidence type="ECO:0000259" key="17">
    <source>
        <dbReference type="PROSITE" id="PS51387"/>
    </source>
</evidence>
<evidence type="ECO:0000256" key="1">
    <source>
        <dbReference type="ARBA" id="ARBA00001974"/>
    </source>
</evidence>
<evidence type="ECO:0000256" key="2">
    <source>
        <dbReference type="ARBA" id="ARBA00003921"/>
    </source>
</evidence>
<comment type="similarity">
    <text evidence="16">Belongs to the MurB family.</text>
</comment>
<dbReference type="GO" id="GO:0009252">
    <property type="term" value="P:peptidoglycan biosynthetic process"/>
    <property type="evidence" value="ECO:0007669"/>
    <property type="project" value="UniProtKB-UniRule"/>
</dbReference>
<dbReference type="PANTHER" id="PTHR21071">
    <property type="entry name" value="UDP-N-ACETYLENOLPYRUVOYLGLUCOSAMINE REDUCTASE"/>
    <property type="match status" value="1"/>
</dbReference>
<evidence type="ECO:0000256" key="8">
    <source>
        <dbReference type="ARBA" id="ARBA00022827"/>
    </source>
</evidence>
<keyword evidence="11 16" id="KW-0573">Peptidoglycan synthesis</keyword>
<name>A0A1G2K462_9BACT</name>
<dbReference type="InterPro" id="IPR003170">
    <property type="entry name" value="MurB"/>
</dbReference>
<evidence type="ECO:0000256" key="16">
    <source>
        <dbReference type="HAMAP-Rule" id="MF_00037"/>
    </source>
</evidence>
<evidence type="ECO:0000256" key="13">
    <source>
        <dbReference type="ARBA" id="ARBA00023306"/>
    </source>
</evidence>
<keyword evidence="12 16" id="KW-0560">Oxidoreductase</keyword>
<evidence type="ECO:0000256" key="7">
    <source>
        <dbReference type="ARBA" id="ARBA00022630"/>
    </source>
</evidence>
<comment type="function">
    <text evidence="2 16">Cell wall formation.</text>
</comment>
<evidence type="ECO:0000256" key="4">
    <source>
        <dbReference type="ARBA" id="ARBA00004752"/>
    </source>
</evidence>
<keyword evidence="7 16" id="KW-0285">Flavoprotein</keyword>
<feature type="active site" description="Proton donor" evidence="16">
    <location>
        <position position="214"/>
    </location>
</feature>
<dbReference type="InterPro" id="IPR006094">
    <property type="entry name" value="Oxid_FAD_bind_N"/>
</dbReference>
<dbReference type="PANTHER" id="PTHR21071:SF4">
    <property type="entry name" value="UDP-N-ACETYLENOLPYRUVOYLGLUCOSAMINE REDUCTASE"/>
    <property type="match status" value="1"/>
</dbReference>
<comment type="cofactor">
    <cofactor evidence="1 16">
        <name>FAD</name>
        <dbReference type="ChEBI" id="CHEBI:57692"/>
    </cofactor>
</comment>
<dbReference type="InterPro" id="IPR011601">
    <property type="entry name" value="MurB_C"/>
</dbReference>
<dbReference type="SUPFAM" id="SSF56176">
    <property type="entry name" value="FAD-binding/transporter-associated domain-like"/>
    <property type="match status" value="1"/>
</dbReference>
<dbReference type="Pfam" id="PF02873">
    <property type="entry name" value="MurB_C"/>
    <property type="match status" value="1"/>
</dbReference>
<dbReference type="Pfam" id="PF01565">
    <property type="entry name" value="FAD_binding_4"/>
    <property type="match status" value="1"/>
</dbReference>
<feature type="active site" evidence="16">
    <location>
        <position position="163"/>
    </location>
</feature>
<keyword evidence="10 16" id="KW-0133">Cell shape</keyword>
<keyword evidence="9 16" id="KW-0521">NADP</keyword>
<comment type="caution">
    <text evidence="18">The sequence shown here is derived from an EMBL/GenBank/DDBJ whole genome shotgun (WGS) entry which is preliminary data.</text>
</comment>
<evidence type="ECO:0000256" key="9">
    <source>
        <dbReference type="ARBA" id="ARBA00022857"/>
    </source>
</evidence>
<sequence length="316" mass="34557">MALDVKEGVLLSEYSVFKIGGPARFFTIVKTEDELTEAIRWAGDIDAAVAVLGAGSNVLIADRGFPGFVIKIGLNALTIDTRGKIYAEAGVSMARVVAESVKHSLAGFEWGIGIPGTVGGSVRGNSGCYGGETKDVVETVTVMHRFSLEKMVYKNEECQFSYRDSLFKKKTDLIILSATFALRHGSEVESAVMIREYTTKRSETQDIGSKSAGCIFKNIPWAEIPEQKDLVKEYPELAQFLNRSTLPASYLIDQAGLKGKKMGNVSVSEKHANFIINNGGGTAEQVITLISLVKEYVNRKYGIMLQEEVQKLGFDF</sequence>
<dbReference type="GO" id="GO:0008762">
    <property type="term" value="F:UDP-N-acetylmuramate dehydrogenase activity"/>
    <property type="evidence" value="ECO:0007669"/>
    <property type="project" value="UniProtKB-UniRule"/>
</dbReference>
<dbReference type="InterPro" id="IPR016166">
    <property type="entry name" value="FAD-bd_PCMH"/>
</dbReference>
<evidence type="ECO:0000256" key="14">
    <source>
        <dbReference type="ARBA" id="ARBA00023316"/>
    </source>
</evidence>
<evidence type="ECO:0000256" key="10">
    <source>
        <dbReference type="ARBA" id="ARBA00022960"/>
    </source>
</evidence>
<accession>A0A1G2K462</accession>
<proteinExistence type="inferred from homology"/>
<dbReference type="EMBL" id="MHQC01000040">
    <property type="protein sequence ID" value="OGZ94202.1"/>
    <property type="molecule type" value="Genomic_DNA"/>
</dbReference>
<dbReference type="GO" id="GO:0051301">
    <property type="term" value="P:cell division"/>
    <property type="evidence" value="ECO:0007669"/>
    <property type="project" value="UniProtKB-KW"/>
</dbReference>
<dbReference type="InterPro" id="IPR036635">
    <property type="entry name" value="MurB_C_sf"/>
</dbReference>
<comment type="subcellular location">
    <subcellularLocation>
        <location evidence="3 16">Cytoplasm</location>
    </subcellularLocation>
</comment>
<keyword evidence="5 16" id="KW-0963">Cytoplasm</keyword>
<evidence type="ECO:0000313" key="19">
    <source>
        <dbReference type="Proteomes" id="UP000177152"/>
    </source>
</evidence>
<evidence type="ECO:0000256" key="6">
    <source>
        <dbReference type="ARBA" id="ARBA00022618"/>
    </source>
</evidence>
<dbReference type="InterPro" id="IPR036318">
    <property type="entry name" value="FAD-bd_PCMH-like_sf"/>
</dbReference>
<reference evidence="18 19" key="1">
    <citation type="journal article" date="2016" name="Nat. Commun.">
        <title>Thousands of microbial genomes shed light on interconnected biogeochemical processes in an aquifer system.</title>
        <authorList>
            <person name="Anantharaman K."/>
            <person name="Brown C.T."/>
            <person name="Hug L.A."/>
            <person name="Sharon I."/>
            <person name="Castelle C.J."/>
            <person name="Probst A.J."/>
            <person name="Thomas B.C."/>
            <person name="Singh A."/>
            <person name="Wilkins M.J."/>
            <person name="Karaoz U."/>
            <person name="Brodie E.L."/>
            <person name="Williams K.H."/>
            <person name="Hubbard S.S."/>
            <person name="Banfield J.F."/>
        </authorList>
    </citation>
    <scope>NUCLEOTIDE SEQUENCE [LARGE SCALE GENOMIC DNA]</scope>
</reference>
<keyword evidence="6 16" id="KW-0132">Cell division</keyword>
<evidence type="ECO:0000256" key="12">
    <source>
        <dbReference type="ARBA" id="ARBA00023002"/>
    </source>
</evidence>
<dbReference type="GO" id="GO:0005829">
    <property type="term" value="C:cytosol"/>
    <property type="evidence" value="ECO:0007669"/>
    <property type="project" value="TreeGrafter"/>
</dbReference>
<gene>
    <name evidence="16" type="primary">murB</name>
    <name evidence="18" type="ORF">A2633_01125</name>
</gene>
<dbReference type="InterPro" id="IPR016169">
    <property type="entry name" value="FAD-bd_PCMH_sub2"/>
</dbReference>
<dbReference type="Proteomes" id="UP000177152">
    <property type="component" value="Unassembled WGS sequence"/>
</dbReference>
<dbReference type="AlphaFoldDB" id="A0A1G2K462"/>
<dbReference type="HAMAP" id="MF_00037">
    <property type="entry name" value="MurB"/>
    <property type="match status" value="1"/>
</dbReference>
<dbReference type="Gene3D" id="3.30.43.10">
    <property type="entry name" value="Uridine Diphospho-n-acetylenolpyruvylglucosamine Reductase, domain 2"/>
    <property type="match status" value="1"/>
</dbReference>
<dbReference type="GO" id="GO:0071949">
    <property type="term" value="F:FAD binding"/>
    <property type="evidence" value="ECO:0007669"/>
    <property type="project" value="InterPro"/>
</dbReference>
<evidence type="ECO:0000256" key="3">
    <source>
        <dbReference type="ARBA" id="ARBA00004496"/>
    </source>
</evidence>
<evidence type="ECO:0000256" key="5">
    <source>
        <dbReference type="ARBA" id="ARBA00022490"/>
    </source>
</evidence>
<evidence type="ECO:0000256" key="11">
    <source>
        <dbReference type="ARBA" id="ARBA00022984"/>
    </source>
</evidence>
<keyword evidence="13 16" id="KW-0131">Cell cycle</keyword>
<dbReference type="NCBIfam" id="TIGR00179">
    <property type="entry name" value="murB"/>
    <property type="match status" value="1"/>
</dbReference>
<protein>
    <recommendedName>
        <fullName evidence="16">UDP-N-acetylenolpyruvoylglucosamine reductase</fullName>
        <ecNumber evidence="16">1.3.1.98</ecNumber>
    </recommendedName>
    <alternativeName>
        <fullName evidence="16">UDP-N-acetylmuramate dehydrogenase</fullName>
    </alternativeName>
</protein>
<comment type="pathway">
    <text evidence="4 16">Cell wall biogenesis; peptidoglycan biosynthesis.</text>
</comment>
<dbReference type="Gene3D" id="3.90.78.10">
    <property type="entry name" value="UDP-N-acetylenolpyruvoylglucosamine reductase, C-terminal domain"/>
    <property type="match status" value="1"/>
</dbReference>
<dbReference type="UniPathway" id="UPA00219"/>
<dbReference type="NCBIfam" id="NF010480">
    <property type="entry name" value="PRK13905.1"/>
    <property type="match status" value="1"/>
</dbReference>
<comment type="catalytic activity">
    <reaction evidence="15 16">
        <text>UDP-N-acetyl-alpha-D-muramate + NADP(+) = UDP-N-acetyl-3-O-(1-carboxyvinyl)-alpha-D-glucosamine + NADPH + H(+)</text>
        <dbReference type="Rhea" id="RHEA:12248"/>
        <dbReference type="ChEBI" id="CHEBI:15378"/>
        <dbReference type="ChEBI" id="CHEBI:57783"/>
        <dbReference type="ChEBI" id="CHEBI:58349"/>
        <dbReference type="ChEBI" id="CHEBI:68483"/>
        <dbReference type="ChEBI" id="CHEBI:70757"/>
        <dbReference type="EC" id="1.3.1.98"/>
    </reaction>
</comment>
<feature type="active site" evidence="16">
    <location>
        <position position="308"/>
    </location>
</feature>
<feature type="domain" description="FAD-binding PCMH-type" evidence="17">
    <location>
        <begin position="18"/>
        <end position="185"/>
    </location>
</feature>
<dbReference type="GO" id="GO:0071555">
    <property type="term" value="P:cell wall organization"/>
    <property type="evidence" value="ECO:0007669"/>
    <property type="project" value="UniProtKB-KW"/>
</dbReference>
<evidence type="ECO:0000256" key="15">
    <source>
        <dbReference type="ARBA" id="ARBA00048914"/>
    </source>
</evidence>
<dbReference type="InterPro" id="IPR016167">
    <property type="entry name" value="FAD-bd_PCMH_sub1"/>
</dbReference>
<keyword evidence="8 16" id="KW-0274">FAD</keyword>
<dbReference type="PROSITE" id="PS51387">
    <property type="entry name" value="FAD_PCMH"/>
    <property type="match status" value="1"/>
</dbReference>
<keyword evidence="14 16" id="KW-0961">Cell wall biogenesis/degradation</keyword>
<dbReference type="GO" id="GO:0008360">
    <property type="term" value="P:regulation of cell shape"/>
    <property type="evidence" value="ECO:0007669"/>
    <property type="project" value="UniProtKB-KW"/>
</dbReference>
<evidence type="ECO:0000313" key="18">
    <source>
        <dbReference type="EMBL" id="OGZ94202.1"/>
    </source>
</evidence>
<organism evidence="18 19">
    <name type="scientific">Candidatus Sungbacteria bacterium RIFCSPHIGHO2_01_FULL_47_32</name>
    <dbReference type="NCBI Taxonomy" id="1802264"/>
    <lineage>
        <taxon>Bacteria</taxon>
        <taxon>Candidatus Sungiibacteriota</taxon>
    </lineage>
</organism>